<keyword evidence="3" id="KW-1003">Cell membrane</keyword>
<proteinExistence type="inferred from homology"/>
<dbReference type="GO" id="GO:0055085">
    <property type="term" value="P:transmembrane transport"/>
    <property type="evidence" value="ECO:0007669"/>
    <property type="project" value="InterPro"/>
</dbReference>
<dbReference type="Gene3D" id="1.10.3720.10">
    <property type="entry name" value="MetI-like"/>
    <property type="match status" value="1"/>
</dbReference>
<dbReference type="PANTHER" id="PTHR30465">
    <property type="entry name" value="INNER MEMBRANE ABC TRANSPORTER"/>
    <property type="match status" value="1"/>
</dbReference>
<feature type="transmembrane region" description="Helical" evidence="7">
    <location>
        <begin position="206"/>
        <end position="228"/>
    </location>
</feature>
<dbReference type="CDD" id="cd06261">
    <property type="entry name" value="TM_PBP2"/>
    <property type="match status" value="1"/>
</dbReference>
<dbReference type="PATRIC" id="fig|1236046.6.peg.1084"/>
<feature type="domain" description="ABC transmembrane type-1" evidence="8">
    <location>
        <begin position="119"/>
        <end position="333"/>
    </location>
</feature>
<protein>
    <submittedName>
        <fullName evidence="9">ABC-type dipeptide/oligopeptide/nickel transport system, permease component</fullName>
    </submittedName>
</protein>
<gene>
    <name evidence="9" type="ORF">XD86_0922</name>
</gene>
<evidence type="ECO:0000256" key="4">
    <source>
        <dbReference type="ARBA" id="ARBA00022692"/>
    </source>
</evidence>
<evidence type="ECO:0000256" key="3">
    <source>
        <dbReference type="ARBA" id="ARBA00022475"/>
    </source>
</evidence>
<feature type="transmembrane region" description="Helical" evidence="7">
    <location>
        <begin position="12"/>
        <end position="32"/>
    </location>
</feature>
<feature type="transmembrane region" description="Helical" evidence="7">
    <location>
        <begin position="268"/>
        <end position="290"/>
    </location>
</feature>
<keyword evidence="4 7" id="KW-0812">Transmembrane</keyword>
<feature type="transmembrane region" description="Helical" evidence="7">
    <location>
        <begin position="162"/>
        <end position="186"/>
    </location>
</feature>
<sequence length="346" mass="38830">MYWKYAIKRVLYGLLMYAILIFIFSALFNTVMEQTLRAQIEEQIRGETMRMTSLNESQLENYVINRRNDLYSLYRLNKPVAERIIWRTWDTLTLNLGNSTIIRSSKGSRSVWDVVSEAVPKTLLLFSVAMLIDIVLGLLLGLKKAQKAGGILDKSTSIGTMVVFGMPSWWLGMIMIMFFAYGLKIFPSGGLHSTPPPEGISYFFDLLYHLALPVLTLVVIGFWGRAFLTRNIVLGVLQDDYIMAARARGIPERKVLYGHTMRTSAPPIVTMSLLALLASVGGNIVYEGIFSWPGMGNLYWIALQQNDVPVLMGNLAITTGLYICGLVILDLIYGLLDPRIKVGGRQ</sequence>
<evidence type="ECO:0000313" key="10">
    <source>
        <dbReference type="Proteomes" id="UP000054260"/>
    </source>
</evidence>
<name>A0A101GYI9_9BACT</name>
<feature type="transmembrane region" description="Helical" evidence="7">
    <location>
        <begin position="123"/>
        <end position="142"/>
    </location>
</feature>
<dbReference type="Pfam" id="PF00528">
    <property type="entry name" value="BPD_transp_1"/>
    <property type="match status" value="1"/>
</dbReference>
<dbReference type="Proteomes" id="UP000054260">
    <property type="component" value="Unassembled WGS sequence"/>
</dbReference>
<accession>A0A101GYI9</accession>
<evidence type="ECO:0000256" key="5">
    <source>
        <dbReference type="ARBA" id="ARBA00022989"/>
    </source>
</evidence>
<dbReference type="InterPro" id="IPR035906">
    <property type="entry name" value="MetI-like_sf"/>
</dbReference>
<comment type="caution">
    <text evidence="9">The sequence shown here is derived from an EMBL/GenBank/DDBJ whole genome shotgun (WGS) entry which is preliminary data.</text>
</comment>
<evidence type="ECO:0000256" key="6">
    <source>
        <dbReference type="ARBA" id="ARBA00023136"/>
    </source>
</evidence>
<evidence type="ECO:0000256" key="2">
    <source>
        <dbReference type="ARBA" id="ARBA00022448"/>
    </source>
</evidence>
<evidence type="ECO:0000259" key="8">
    <source>
        <dbReference type="PROSITE" id="PS50928"/>
    </source>
</evidence>
<dbReference type="PROSITE" id="PS50928">
    <property type="entry name" value="ABC_TM1"/>
    <property type="match status" value="1"/>
</dbReference>
<feature type="transmembrane region" description="Helical" evidence="7">
    <location>
        <begin position="310"/>
        <end position="336"/>
    </location>
</feature>
<comment type="subcellular location">
    <subcellularLocation>
        <location evidence="1 7">Cell membrane</location>
        <topology evidence="1 7">Multi-pass membrane protein</topology>
    </subcellularLocation>
</comment>
<keyword evidence="6 7" id="KW-0472">Membrane</keyword>
<keyword evidence="5 7" id="KW-1133">Transmembrane helix</keyword>
<dbReference type="AlphaFoldDB" id="A0A101GYI9"/>
<comment type="similarity">
    <text evidence="7">Belongs to the binding-protein-dependent transport system permease family.</text>
</comment>
<dbReference type="InterPro" id="IPR000515">
    <property type="entry name" value="MetI-like"/>
</dbReference>
<dbReference type="PANTHER" id="PTHR30465:SF45">
    <property type="entry name" value="BINDING-PROTEIN-DEPENDENT TRANSPORT SYSTEMS INNER MEMBRANE COMPONENT"/>
    <property type="match status" value="1"/>
</dbReference>
<organism evidence="9 10">
    <name type="scientific">Mesotoga infera</name>
    <dbReference type="NCBI Taxonomy" id="1236046"/>
    <lineage>
        <taxon>Bacteria</taxon>
        <taxon>Thermotogati</taxon>
        <taxon>Thermotogota</taxon>
        <taxon>Thermotogae</taxon>
        <taxon>Kosmotogales</taxon>
        <taxon>Kosmotogaceae</taxon>
        <taxon>Mesotoga</taxon>
    </lineage>
</organism>
<keyword evidence="2 7" id="KW-0813">Transport</keyword>
<dbReference type="GO" id="GO:0005886">
    <property type="term" value="C:plasma membrane"/>
    <property type="evidence" value="ECO:0007669"/>
    <property type="project" value="UniProtKB-SubCell"/>
</dbReference>
<evidence type="ECO:0000256" key="7">
    <source>
        <dbReference type="RuleBase" id="RU363032"/>
    </source>
</evidence>
<evidence type="ECO:0000256" key="1">
    <source>
        <dbReference type="ARBA" id="ARBA00004651"/>
    </source>
</evidence>
<dbReference type="EMBL" id="LGGH01000136">
    <property type="protein sequence ID" value="KUK67040.1"/>
    <property type="molecule type" value="Genomic_DNA"/>
</dbReference>
<reference evidence="10" key="1">
    <citation type="journal article" date="2015" name="MBio">
        <title>Genome-Resolved Metagenomic Analysis Reveals Roles for Candidate Phyla and Other Microbial Community Members in Biogeochemical Transformations in Oil Reservoirs.</title>
        <authorList>
            <person name="Hu P."/>
            <person name="Tom L."/>
            <person name="Singh A."/>
            <person name="Thomas B.C."/>
            <person name="Baker B.J."/>
            <person name="Piceno Y.M."/>
            <person name="Andersen G.L."/>
            <person name="Banfield J.F."/>
        </authorList>
    </citation>
    <scope>NUCLEOTIDE SEQUENCE [LARGE SCALE GENOMIC DNA]</scope>
</reference>
<evidence type="ECO:0000313" key="9">
    <source>
        <dbReference type="EMBL" id="KUK67040.1"/>
    </source>
</evidence>
<dbReference type="SUPFAM" id="SSF161098">
    <property type="entry name" value="MetI-like"/>
    <property type="match status" value="1"/>
</dbReference>